<dbReference type="AlphaFoldDB" id="A0AAV5TQ10"/>
<feature type="non-terminal residue" evidence="2">
    <location>
        <position position="159"/>
    </location>
</feature>
<proteinExistence type="predicted"/>
<gene>
    <name evidence="2" type="ORF">PENTCL1PPCAC_18550</name>
</gene>
<protein>
    <submittedName>
        <fullName evidence="2">Uncharacterized protein</fullName>
    </submittedName>
</protein>
<evidence type="ECO:0000313" key="3">
    <source>
        <dbReference type="Proteomes" id="UP001432027"/>
    </source>
</evidence>
<accession>A0AAV5TQ10</accession>
<comment type="caution">
    <text evidence="2">The sequence shown here is derived from an EMBL/GenBank/DDBJ whole genome shotgun (WGS) entry which is preliminary data.</text>
</comment>
<feature type="compositionally biased region" description="Low complexity" evidence="1">
    <location>
        <begin position="68"/>
        <end position="79"/>
    </location>
</feature>
<dbReference type="EMBL" id="BTSX01000004">
    <property type="protein sequence ID" value="GMS96375.1"/>
    <property type="molecule type" value="Genomic_DNA"/>
</dbReference>
<evidence type="ECO:0000313" key="2">
    <source>
        <dbReference type="EMBL" id="GMS96375.1"/>
    </source>
</evidence>
<keyword evidence="3" id="KW-1185">Reference proteome</keyword>
<sequence>RKPDCTMESEKLVGEEWDVCAIWSLACFCARGRQLSEERLVGTASSEASFHSSSTPSRIDGDILDNDSAPSSGRASSSVRSRDTRTIRALLHHLYLSSLQQTVTHCECILAAFRDRELDVGETAKMLGELITRYGYSRHRTTPMEVGLQFFSGAAVVYL</sequence>
<feature type="region of interest" description="Disordered" evidence="1">
    <location>
        <begin position="46"/>
        <end position="80"/>
    </location>
</feature>
<evidence type="ECO:0000256" key="1">
    <source>
        <dbReference type="SAM" id="MobiDB-lite"/>
    </source>
</evidence>
<name>A0AAV5TQ10_9BILA</name>
<organism evidence="2 3">
    <name type="scientific">Pristionchus entomophagus</name>
    <dbReference type="NCBI Taxonomy" id="358040"/>
    <lineage>
        <taxon>Eukaryota</taxon>
        <taxon>Metazoa</taxon>
        <taxon>Ecdysozoa</taxon>
        <taxon>Nematoda</taxon>
        <taxon>Chromadorea</taxon>
        <taxon>Rhabditida</taxon>
        <taxon>Rhabditina</taxon>
        <taxon>Diplogasteromorpha</taxon>
        <taxon>Diplogasteroidea</taxon>
        <taxon>Neodiplogasteridae</taxon>
        <taxon>Pristionchus</taxon>
    </lineage>
</organism>
<reference evidence="2" key="1">
    <citation type="submission" date="2023-10" db="EMBL/GenBank/DDBJ databases">
        <title>Genome assembly of Pristionchus species.</title>
        <authorList>
            <person name="Yoshida K."/>
            <person name="Sommer R.J."/>
        </authorList>
    </citation>
    <scope>NUCLEOTIDE SEQUENCE</scope>
    <source>
        <strain evidence="2">RS0144</strain>
    </source>
</reference>
<feature type="non-terminal residue" evidence="2">
    <location>
        <position position="1"/>
    </location>
</feature>
<dbReference type="Proteomes" id="UP001432027">
    <property type="component" value="Unassembled WGS sequence"/>
</dbReference>
<feature type="compositionally biased region" description="Low complexity" evidence="1">
    <location>
        <begin position="46"/>
        <end position="57"/>
    </location>
</feature>